<reference evidence="1 2" key="1">
    <citation type="journal article" date="2014" name="PLoS ONE">
        <title>Global Analysis of Gene Expression Profiles in Physic Nut (Jatropha curcas L.) Seedlings Exposed to Salt Stress.</title>
        <authorList>
            <person name="Zhang L."/>
            <person name="Zhang C."/>
            <person name="Wu P."/>
            <person name="Chen Y."/>
            <person name="Li M."/>
            <person name="Jiang H."/>
            <person name="Wu G."/>
        </authorList>
    </citation>
    <scope>NUCLEOTIDE SEQUENCE [LARGE SCALE GENOMIC DNA]</scope>
    <source>
        <strain evidence="2">cv. GZQX0401</strain>
        <tissue evidence="1">Young leaves</tissue>
    </source>
</reference>
<evidence type="ECO:0000313" key="2">
    <source>
        <dbReference type="Proteomes" id="UP000027138"/>
    </source>
</evidence>
<dbReference type="AlphaFoldDB" id="A0A067JVL4"/>
<name>A0A067JVL4_JATCU</name>
<dbReference type="Proteomes" id="UP000027138">
    <property type="component" value="Unassembled WGS sequence"/>
</dbReference>
<dbReference type="EMBL" id="KK915150">
    <property type="protein sequence ID" value="KDP24030.1"/>
    <property type="molecule type" value="Genomic_DNA"/>
</dbReference>
<protein>
    <submittedName>
        <fullName evidence="1">Uncharacterized protein</fullName>
    </submittedName>
</protein>
<proteinExistence type="predicted"/>
<keyword evidence="2" id="KW-1185">Reference proteome</keyword>
<sequence length="182" mass="19914">MVSSDLSDEDFLESLGISLDEVNVTVDADTHASVTGIYAQMGINQTVPIVDGTSADSTITLGVTRAVLRAWVRDHHMVRPLSNPAGVQTSPKYRTWFIAVVWPVERPRTNALLSALEAIGKLVRSDIDDSELELDSNLVSDSGLDSDSVLNLITDFDSRVDLKERLALCLLQLAHKVLDVRD</sequence>
<accession>A0A067JVL4</accession>
<organism evidence="1 2">
    <name type="scientific">Jatropha curcas</name>
    <name type="common">Barbados nut</name>
    <dbReference type="NCBI Taxonomy" id="180498"/>
    <lineage>
        <taxon>Eukaryota</taxon>
        <taxon>Viridiplantae</taxon>
        <taxon>Streptophyta</taxon>
        <taxon>Embryophyta</taxon>
        <taxon>Tracheophyta</taxon>
        <taxon>Spermatophyta</taxon>
        <taxon>Magnoliopsida</taxon>
        <taxon>eudicotyledons</taxon>
        <taxon>Gunneridae</taxon>
        <taxon>Pentapetalae</taxon>
        <taxon>rosids</taxon>
        <taxon>fabids</taxon>
        <taxon>Malpighiales</taxon>
        <taxon>Euphorbiaceae</taxon>
        <taxon>Crotonoideae</taxon>
        <taxon>Jatropheae</taxon>
        <taxon>Jatropha</taxon>
    </lineage>
</organism>
<gene>
    <name evidence="1" type="ORF">JCGZ_26724</name>
</gene>
<evidence type="ECO:0000313" key="1">
    <source>
        <dbReference type="EMBL" id="KDP24030.1"/>
    </source>
</evidence>